<keyword evidence="1" id="KW-0862">Zinc</keyword>
<proteinExistence type="predicted"/>
<keyword evidence="4" id="KW-0695">RNA-directed DNA polymerase</keyword>
<dbReference type="InterPro" id="IPR043502">
    <property type="entry name" value="DNA/RNA_pol_sf"/>
</dbReference>
<dbReference type="Pfam" id="PF00078">
    <property type="entry name" value="RVT_1"/>
    <property type="match status" value="1"/>
</dbReference>
<feature type="domain" description="CCHC-type" evidence="3">
    <location>
        <begin position="244"/>
        <end position="259"/>
    </location>
</feature>
<evidence type="ECO:0000259" key="3">
    <source>
        <dbReference type="PROSITE" id="PS50158"/>
    </source>
</evidence>
<dbReference type="InterPro" id="IPR001969">
    <property type="entry name" value="Aspartic_peptidase_AS"/>
</dbReference>
<dbReference type="CDD" id="cd00303">
    <property type="entry name" value="retropepsin_like"/>
    <property type="match status" value="1"/>
</dbReference>
<dbReference type="InterPro" id="IPR021109">
    <property type="entry name" value="Peptidase_aspartic_dom_sf"/>
</dbReference>
<keyword evidence="4" id="KW-0808">Transferase</keyword>
<keyword evidence="1" id="KW-0479">Metal-binding</keyword>
<dbReference type="InterPro" id="IPR001878">
    <property type="entry name" value="Znf_CCHC"/>
</dbReference>
<sequence>MAPKRATRSNTAPKTTNTTSVTNAQLQAMIDQGVTVALAARDADRNTNDDDSHNSGTRALEELPVYLNGLKEWSLFSTSVIELALLCRRMFPGESNKIEKYIGGLPDMIHGSVVASKLKTMQDVVEIATELMDKKFRTFAERQTESKRKFEDTSRNTQNQQQQQQQNKRQNTGRAYTAKTGKKKQYGGSKPLCSKCNYHHDSPCAPRCHKCNKVGHLARDCRSTATANNANNQRGNGSGQKPTCYECEVQGHFKRECPKLKNNNNRGNQVGGGNALAKVYAVRHAGTNPDSNIVTGTFLLNNRYAFILFDTGADRSFVSTAFSSQIDITPTALDHYYDVELADGRIIGLNTILRGCTLNILNHPFNIDLMPTELGSFNAIIGMDWLVKYQAIIVCAEKIVRIPWGNETLIVHVILENVTTKETEDKSKKKRLEDVPIIRDFPDAFPKDLSGLPPTRQVEFQIDLIPGAAPVARAPYRLAPSEMKELSEQLKELSDKGFIRPSSSPWGAPILFVKKKDGSFRMCIDYRELNKLTVKNRYPLLMIDDLFDQLQGSSVYSKIDLRSVMPFGLTNASAVFMDLMNCVYKPFLDKFLIVFIDDILIYSKNKKEHEEHLKAVLEFLKKEKLYAKFSKCEFWIPKVQFIGHVIDSQGIHVDPAKIESIKDWESPKTPTEIR</sequence>
<dbReference type="Pfam" id="PF00098">
    <property type="entry name" value="zf-CCHC"/>
    <property type="match status" value="2"/>
</dbReference>
<dbReference type="PANTHER" id="PTHR15503">
    <property type="entry name" value="LDOC1 RELATED"/>
    <property type="match status" value="1"/>
</dbReference>
<dbReference type="SUPFAM" id="SSF57756">
    <property type="entry name" value="Retrovirus zinc finger-like domains"/>
    <property type="match status" value="1"/>
</dbReference>
<feature type="compositionally biased region" description="Low complexity" evidence="2">
    <location>
        <begin position="155"/>
        <end position="172"/>
    </location>
</feature>
<feature type="domain" description="CCHC-type" evidence="3">
    <location>
        <begin position="207"/>
        <end position="223"/>
    </location>
</feature>
<feature type="compositionally biased region" description="Basic and acidic residues" evidence="2">
    <location>
        <begin position="141"/>
        <end position="154"/>
    </location>
</feature>
<dbReference type="PROSITE" id="PS50158">
    <property type="entry name" value="ZF_CCHC"/>
    <property type="match status" value="2"/>
</dbReference>
<name>A0ABQ5FQW4_9ASTR</name>
<comment type="caution">
    <text evidence="4">The sequence shown here is derived from an EMBL/GenBank/DDBJ whole genome shotgun (WGS) entry which is preliminary data.</text>
</comment>
<dbReference type="InterPro" id="IPR036875">
    <property type="entry name" value="Znf_CCHC_sf"/>
</dbReference>
<evidence type="ECO:0000313" key="5">
    <source>
        <dbReference type="Proteomes" id="UP001151760"/>
    </source>
</evidence>
<dbReference type="SMART" id="SM00343">
    <property type="entry name" value="ZnF_C2HC"/>
    <property type="match status" value="2"/>
</dbReference>
<keyword evidence="5" id="KW-1185">Reference proteome</keyword>
<feature type="region of interest" description="Disordered" evidence="2">
    <location>
        <begin position="1"/>
        <end position="22"/>
    </location>
</feature>
<dbReference type="SUPFAM" id="SSF56672">
    <property type="entry name" value="DNA/RNA polymerases"/>
    <property type="match status" value="1"/>
</dbReference>
<dbReference type="Proteomes" id="UP001151760">
    <property type="component" value="Unassembled WGS sequence"/>
</dbReference>
<reference evidence="4" key="2">
    <citation type="submission" date="2022-01" db="EMBL/GenBank/DDBJ databases">
        <authorList>
            <person name="Yamashiro T."/>
            <person name="Shiraishi A."/>
            <person name="Satake H."/>
            <person name="Nakayama K."/>
        </authorList>
    </citation>
    <scope>NUCLEOTIDE SEQUENCE</scope>
</reference>
<dbReference type="Gene3D" id="2.40.70.10">
    <property type="entry name" value="Acid Proteases"/>
    <property type="match status" value="1"/>
</dbReference>
<dbReference type="InterPro" id="IPR000477">
    <property type="entry name" value="RT_dom"/>
</dbReference>
<evidence type="ECO:0000256" key="1">
    <source>
        <dbReference type="PROSITE-ProRule" id="PRU00047"/>
    </source>
</evidence>
<dbReference type="PROSITE" id="PS00141">
    <property type="entry name" value="ASP_PROTEASE"/>
    <property type="match status" value="1"/>
</dbReference>
<reference evidence="4" key="1">
    <citation type="journal article" date="2022" name="Int. J. Mol. Sci.">
        <title>Draft Genome of Tanacetum Coccineum: Genomic Comparison of Closely Related Tanacetum-Family Plants.</title>
        <authorList>
            <person name="Yamashiro T."/>
            <person name="Shiraishi A."/>
            <person name="Nakayama K."/>
            <person name="Satake H."/>
        </authorList>
    </citation>
    <scope>NUCLEOTIDE SEQUENCE</scope>
</reference>
<accession>A0ABQ5FQW4</accession>
<evidence type="ECO:0000256" key="2">
    <source>
        <dbReference type="SAM" id="MobiDB-lite"/>
    </source>
</evidence>
<dbReference type="InterPro" id="IPR032567">
    <property type="entry name" value="RTL1-rel"/>
</dbReference>
<keyword evidence="4" id="KW-0548">Nucleotidyltransferase</keyword>
<evidence type="ECO:0000313" key="4">
    <source>
        <dbReference type="EMBL" id="GJT65747.1"/>
    </source>
</evidence>
<dbReference type="EMBL" id="BQNB010017656">
    <property type="protein sequence ID" value="GJT65747.1"/>
    <property type="molecule type" value="Genomic_DNA"/>
</dbReference>
<dbReference type="Gene3D" id="3.30.70.270">
    <property type="match status" value="2"/>
</dbReference>
<gene>
    <name evidence="4" type="ORF">Tco_1017227</name>
</gene>
<keyword evidence="1" id="KW-0863">Zinc-finger</keyword>
<dbReference type="Pfam" id="PF08284">
    <property type="entry name" value="RVP_2"/>
    <property type="match status" value="1"/>
</dbReference>
<feature type="region of interest" description="Disordered" evidence="2">
    <location>
        <begin position="141"/>
        <end position="187"/>
    </location>
</feature>
<dbReference type="GO" id="GO:0003964">
    <property type="term" value="F:RNA-directed DNA polymerase activity"/>
    <property type="evidence" value="ECO:0007669"/>
    <property type="project" value="UniProtKB-KW"/>
</dbReference>
<feature type="compositionally biased region" description="Polar residues" evidence="2">
    <location>
        <begin position="8"/>
        <end position="22"/>
    </location>
</feature>
<dbReference type="SUPFAM" id="SSF50630">
    <property type="entry name" value="Acid proteases"/>
    <property type="match status" value="1"/>
</dbReference>
<dbReference type="Gene3D" id="4.10.60.10">
    <property type="entry name" value="Zinc finger, CCHC-type"/>
    <property type="match status" value="1"/>
</dbReference>
<protein>
    <submittedName>
        <fullName evidence="4">Reverse transcriptase domain-containing protein</fullName>
    </submittedName>
</protein>
<organism evidence="4 5">
    <name type="scientific">Tanacetum coccineum</name>
    <dbReference type="NCBI Taxonomy" id="301880"/>
    <lineage>
        <taxon>Eukaryota</taxon>
        <taxon>Viridiplantae</taxon>
        <taxon>Streptophyta</taxon>
        <taxon>Embryophyta</taxon>
        <taxon>Tracheophyta</taxon>
        <taxon>Spermatophyta</taxon>
        <taxon>Magnoliopsida</taxon>
        <taxon>eudicotyledons</taxon>
        <taxon>Gunneridae</taxon>
        <taxon>Pentapetalae</taxon>
        <taxon>asterids</taxon>
        <taxon>campanulids</taxon>
        <taxon>Asterales</taxon>
        <taxon>Asteraceae</taxon>
        <taxon>Asteroideae</taxon>
        <taxon>Anthemideae</taxon>
        <taxon>Anthemidinae</taxon>
        <taxon>Tanacetum</taxon>
    </lineage>
</organism>
<dbReference type="CDD" id="cd01647">
    <property type="entry name" value="RT_LTR"/>
    <property type="match status" value="1"/>
</dbReference>
<dbReference type="InterPro" id="IPR043128">
    <property type="entry name" value="Rev_trsase/Diguanyl_cyclase"/>
</dbReference>
<dbReference type="Gene3D" id="3.10.10.10">
    <property type="entry name" value="HIV Type 1 Reverse Transcriptase, subunit A, domain 1"/>
    <property type="match status" value="1"/>
</dbReference>
<dbReference type="PANTHER" id="PTHR15503:SF42">
    <property type="entry name" value="ZINC FINGER, CCHC-TYPE, RETROTRANSPOSON GAG DOMAIN, ASPARTIC PEPTIDASE DOMAIN PROTEIN-RELATED"/>
    <property type="match status" value="1"/>
</dbReference>